<evidence type="ECO:0000313" key="3">
    <source>
        <dbReference type="Proteomes" id="UP000501868"/>
    </source>
</evidence>
<reference evidence="2 3" key="2">
    <citation type="submission" date="2020-04" db="EMBL/GenBank/DDBJ databases">
        <authorList>
            <person name="Fomenkov A."/>
            <person name="Anton B.P."/>
            <person name="Roberts R.J."/>
        </authorList>
    </citation>
    <scope>NUCLEOTIDE SEQUENCE [LARGE SCALE GENOMIC DNA]</scope>
    <source>
        <strain evidence="2 3">S2</strain>
    </source>
</reference>
<reference evidence="2 3" key="1">
    <citation type="submission" date="2020-04" db="EMBL/GenBank/DDBJ databases">
        <title>Genome-Wide Identification of 5-Methylcytosine Sites in Bacterial Genomes By High-Throughput Sequencing of MspJI Restriction Fragments.</title>
        <authorList>
            <person name="Wu V."/>
        </authorList>
    </citation>
    <scope>NUCLEOTIDE SEQUENCE [LARGE SCALE GENOMIC DNA]</scope>
    <source>
        <strain evidence="2 3">S2</strain>
    </source>
</reference>
<name>A0A6H1PBJ7_PRIMG</name>
<dbReference type="Proteomes" id="UP000501868">
    <property type="component" value="Chromosome"/>
</dbReference>
<dbReference type="InterPro" id="IPR000032">
    <property type="entry name" value="HPr-like"/>
</dbReference>
<dbReference type="SUPFAM" id="SSF55594">
    <property type="entry name" value="HPr-like"/>
    <property type="match status" value="1"/>
</dbReference>
<protein>
    <submittedName>
        <fullName evidence="2">HPr family phosphocarrier protein</fullName>
    </submittedName>
</protein>
<feature type="domain" description="HPr" evidence="1">
    <location>
        <begin position="1"/>
        <end position="70"/>
    </location>
</feature>
<organism evidence="2 3">
    <name type="scientific">Priestia megaterium</name>
    <name type="common">Bacillus megaterium</name>
    <dbReference type="NCBI Taxonomy" id="1404"/>
    <lineage>
        <taxon>Bacteria</taxon>
        <taxon>Bacillati</taxon>
        <taxon>Bacillota</taxon>
        <taxon>Bacilli</taxon>
        <taxon>Bacillales</taxon>
        <taxon>Bacillaceae</taxon>
        <taxon>Priestia</taxon>
    </lineage>
</organism>
<dbReference type="PRINTS" id="PR00107">
    <property type="entry name" value="PHOSPHOCPHPR"/>
</dbReference>
<dbReference type="Pfam" id="PF00381">
    <property type="entry name" value="PTS-HPr"/>
    <property type="match status" value="1"/>
</dbReference>
<dbReference type="AlphaFoldDB" id="A0A6H1PBJ7"/>
<evidence type="ECO:0000313" key="2">
    <source>
        <dbReference type="EMBL" id="QIZ10990.1"/>
    </source>
</evidence>
<dbReference type="InterPro" id="IPR035895">
    <property type="entry name" value="HPr-like_sf"/>
</dbReference>
<dbReference type="EMBL" id="CP051128">
    <property type="protein sequence ID" value="QIZ10990.1"/>
    <property type="molecule type" value="Genomic_DNA"/>
</dbReference>
<proteinExistence type="predicted"/>
<dbReference type="Gene3D" id="3.30.1340.10">
    <property type="entry name" value="HPr-like"/>
    <property type="match status" value="1"/>
</dbReference>
<sequence>MVQIILRNYHIKIQLENIIESVSGSGESIMGVWCLAIRQGEEITLVAGGIDEQKAISFLEAFLLGENNNF</sequence>
<dbReference type="PROSITE" id="PS51350">
    <property type="entry name" value="PTS_HPR_DOM"/>
    <property type="match status" value="1"/>
</dbReference>
<gene>
    <name evidence="2" type="ORF">HFZ78_16865</name>
</gene>
<accession>A0A6H1PBJ7</accession>
<evidence type="ECO:0000259" key="1">
    <source>
        <dbReference type="PROSITE" id="PS51350"/>
    </source>
</evidence>